<dbReference type="HOGENOM" id="CLU_2942572_0_0_1"/>
<dbReference type="EMBL" id="FO082053">
    <property type="protein sequence ID" value="CCE80221.1"/>
    <property type="molecule type" value="Genomic_DNA"/>
</dbReference>
<reference evidence="3" key="1">
    <citation type="submission" date="2011-10" db="EMBL/GenBank/DDBJ databases">
        <authorList>
            <person name="Genoscope - CEA"/>
        </authorList>
    </citation>
    <scope>NUCLEOTIDE SEQUENCE</scope>
</reference>
<feature type="chain" id="PRO_5007664839" evidence="1">
    <location>
        <begin position="22"/>
        <end position="60"/>
    </location>
</feature>
<name>G8YHT4_PICSO</name>
<dbReference type="AlphaFoldDB" id="G8YHT4"/>
<organism evidence="3 4">
    <name type="scientific">Pichia sorbitophila (strain ATCC MYA-4447 / BCRC 22081 / CBS 7064 / NBRC 10061 / NRRL Y-12695)</name>
    <name type="common">Hybrid yeast</name>
    <dbReference type="NCBI Taxonomy" id="559304"/>
    <lineage>
        <taxon>Eukaryota</taxon>
        <taxon>Fungi</taxon>
        <taxon>Dikarya</taxon>
        <taxon>Ascomycota</taxon>
        <taxon>Saccharomycotina</taxon>
        <taxon>Pichiomycetes</taxon>
        <taxon>Debaryomycetaceae</taxon>
        <taxon>Millerozyma</taxon>
    </lineage>
</organism>
<keyword evidence="1" id="KW-0732">Signal</keyword>
<gene>
    <name evidence="3" type="primary">Piso0_003323</name>
    <name evidence="2" type="ORF">GNLVRS01_PISO0G09796g</name>
    <name evidence="3" type="ORF">GNLVRS01_PISO0H09797g</name>
</gene>
<dbReference type="Proteomes" id="UP000005222">
    <property type="component" value="Chromosome H"/>
</dbReference>
<reference evidence="4" key="2">
    <citation type="journal article" date="2012" name="G3 (Bethesda)">
        <title>Pichia sorbitophila, an interspecies yeast hybrid reveals early steps of genome resolution following polyploidization.</title>
        <authorList>
            <person name="Leh Louis V."/>
            <person name="Despons L."/>
            <person name="Friedrich A."/>
            <person name="Martin T."/>
            <person name="Durrens P."/>
            <person name="Casaregola S."/>
            <person name="Neuveglise C."/>
            <person name="Fairhead C."/>
            <person name="Marck C."/>
            <person name="Cruz J.A."/>
            <person name="Straub M.L."/>
            <person name="Kugler V."/>
            <person name="Sacerdot C."/>
            <person name="Uzunov Z."/>
            <person name="Thierry A."/>
            <person name="Weiss S."/>
            <person name="Bleykasten C."/>
            <person name="De Montigny J."/>
            <person name="Jacques N."/>
            <person name="Jung P."/>
            <person name="Lemaire M."/>
            <person name="Mallet S."/>
            <person name="Morel G."/>
            <person name="Richard G.F."/>
            <person name="Sarkar A."/>
            <person name="Savel G."/>
            <person name="Schacherer J."/>
            <person name="Seret M.L."/>
            <person name="Talla E."/>
            <person name="Samson G."/>
            <person name="Jubin C."/>
            <person name="Poulain J."/>
            <person name="Vacherie B."/>
            <person name="Barbe V."/>
            <person name="Pelletier E."/>
            <person name="Sherman D.J."/>
            <person name="Westhof E."/>
            <person name="Weissenbach J."/>
            <person name="Baret P.V."/>
            <person name="Wincker P."/>
            <person name="Gaillardin C."/>
            <person name="Dujon B."/>
            <person name="Souciet J.L."/>
        </authorList>
    </citation>
    <scope>NUCLEOTIDE SEQUENCE [LARGE SCALE GENOMIC DNA]</scope>
    <source>
        <strain evidence="4">ATCC MYA-4447 / BCRC 22081 / CBS 7064 / NBRC 10061 / NRRL Y-12695</strain>
    </source>
</reference>
<keyword evidence="4" id="KW-1185">Reference proteome</keyword>
<accession>G8YHT4</accession>
<proteinExistence type="predicted"/>
<evidence type="ECO:0000313" key="2">
    <source>
        <dbReference type="EMBL" id="CCE80221.1"/>
    </source>
</evidence>
<feature type="signal peptide" evidence="1">
    <location>
        <begin position="1"/>
        <end position="21"/>
    </location>
</feature>
<sequence>MMRVTCLLCGLFTCLSRGASGALLTPHTPFRSTIPTLSATLVDRYSYVGSPAFQFFLCSF</sequence>
<dbReference type="Proteomes" id="UP000005222">
    <property type="component" value="Chromosome G"/>
</dbReference>
<evidence type="ECO:0000256" key="1">
    <source>
        <dbReference type="SAM" id="SignalP"/>
    </source>
</evidence>
<dbReference type="EMBL" id="FO082052">
    <property type="protein sequence ID" value="CCE80986.1"/>
    <property type="molecule type" value="Genomic_DNA"/>
</dbReference>
<evidence type="ECO:0000313" key="3">
    <source>
        <dbReference type="EMBL" id="CCE80986.1"/>
    </source>
</evidence>
<dbReference type="InParanoid" id="G8YHT4"/>
<protein>
    <submittedName>
        <fullName evidence="3">Piso0_003323 protein</fullName>
    </submittedName>
</protein>
<evidence type="ECO:0000313" key="4">
    <source>
        <dbReference type="Proteomes" id="UP000005222"/>
    </source>
</evidence>